<proteinExistence type="predicted"/>
<feature type="transmembrane region" description="Helical" evidence="1">
    <location>
        <begin position="414"/>
        <end position="438"/>
    </location>
</feature>
<dbReference type="STRING" id="1802407.A3I40_04115"/>
<evidence type="ECO:0000256" key="1">
    <source>
        <dbReference type="SAM" id="Phobius"/>
    </source>
</evidence>
<feature type="transmembrane region" description="Helical" evidence="1">
    <location>
        <begin position="444"/>
        <end position="463"/>
    </location>
</feature>
<comment type="caution">
    <text evidence="2">The sequence shown here is derived from an EMBL/GenBank/DDBJ whole genome shotgun (WGS) entry which is preliminary data.</text>
</comment>
<feature type="transmembrane region" description="Helical" evidence="1">
    <location>
        <begin position="319"/>
        <end position="341"/>
    </location>
</feature>
<protein>
    <submittedName>
        <fullName evidence="2">Uncharacterized protein</fullName>
    </submittedName>
</protein>
<dbReference type="AlphaFoldDB" id="A0A1F7V8P4"/>
<keyword evidence="1" id="KW-0812">Transmembrane</keyword>
<accession>A0A1F7V8P4</accession>
<keyword evidence="1" id="KW-0472">Membrane</keyword>
<keyword evidence="1" id="KW-1133">Transmembrane helix</keyword>
<name>A0A1F7V8P4_9BACT</name>
<dbReference type="EMBL" id="MGEP01000040">
    <property type="protein sequence ID" value="OGL86886.1"/>
    <property type="molecule type" value="Genomic_DNA"/>
</dbReference>
<feature type="transmembrane region" description="Helical" evidence="1">
    <location>
        <begin position="347"/>
        <end position="372"/>
    </location>
</feature>
<feature type="transmembrane region" description="Helical" evidence="1">
    <location>
        <begin position="483"/>
        <end position="504"/>
    </location>
</feature>
<evidence type="ECO:0000313" key="3">
    <source>
        <dbReference type="Proteomes" id="UP000178723"/>
    </source>
</evidence>
<organism evidence="2 3">
    <name type="scientific">Candidatus Uhrbacteria bacterium RIFCSPLOWO2_02_FULL_48_12</name>
    <dbReference type="NCBI Taxonomy" id="1802407"/>
    <lineage>
        <taxon>Bacteria</taxon>
        <taxon>Candidatus Uhriibacteriota</taxon>
    </lineage>
</organism>
<dbReference type="Proteomes" id="UP000178723">
    <property type="component" value="Unassembled WGS sequence"/>
</dbReference>
<evidence type="ECO:0000313" key="2">
    <source>
        <dbReference type="EMBL" id="OGL86886.1"/>
    </source>
</evidence>
<reference evidence="2 3" key="1">
    <citation type="journal article" date="2016" name="Nat. Commun.">
        <title>Thousands of microbial genomes shed light on interconnected biogeochemical processes in an aquifer system.</title>
        <authorList>
            <person name="Anantharaman K."/>
            <person name="Brown C.T."/>
            <person name="Hug L.A."/>
            <person name="Sharon I."/>
            <person name="Castelle C.J."/>
            <person name="Probst A.J."/>
            <person name="Thomas B.C."/>
            <person name="Singh A."/>
            <person name="Wilkins M.J."/>
            <person name="Karaoz U."/>
            <person name="Brodie E.L."/>
            <person name="Williams K.H."/>
            <person name="Hubbard S.S."/>
            <person name="Banfield J.F."/>
        </authorList>
    </citation>
    <scope>NUCLEOTIDE SEQUENCE [LARGE SCALE GENOMIC DNA]</scope>
</reference>
<gene>
    <name evidence="2" type="ORF">A3I40_04115</name>
</gene>
<sequence>MPISALNKPKNLVTSPEAAPAKTLTPSVQSFLLNLQKRAFSSRDGQTIHVSSVISGAAVLYERLRYSLDYREEHLLRRHAIERIIRRRLDNRNSFREFARPFLVELVQAQYLKNDTVPETAIPRVQAILDRYSALLALADQNMSGGKKTFKDWLLGLISAELDDELAPAPEDQALVNLMVSHVIKDSALEDWPLSAEERERQVFISCYRALYAFDPQTLHFFLLLRSLPNWRSLNPEEAAALWPALAEQRLIVEQALRHPAGAKLYRALKSKAIVFHALKDIIIKNQNGINDLLLSEAKLYSVLEETCRRYYVGARGRLYRSAVRSTIYIFLTKIILALAAEAPAEQFLYGVVATGPLFINTVFPPTLMFLLTVTTRFPGAGNTKQVWQLMTTLLYGGEGRIFPRVKYIAKSSAFSTGIFSLFYLFTFTVTFGAIIVILQKINFTPVSLFFFLFFLTVVSFFAIRIRQPVRDLFVSSQRENIFLVLINFFSLPILRVGQVISLTSARFNVFLYLFDYLLEAPFKSFLAVFEDVLGFFREQREEIV</sequence>